<dbReference type="STRING" id="673.AL542_01905"/>
<dbReference type="Pfam" id="PF13411">
    <property type="entry name" value="MerR_1"/>
    <property type="match status" value="1"/>
</dbReference>
<evidence type="ECO:0000313" key="6">
    <source>
        <dbReference type="Proteomes" id="UP000254512"/>
    </source>
</evidence>
<sequence length="285" mass="32090">MDSEEKLLTIGQVSEITGVNSVTLRAWQRRYGLIIPKRTPKGHRLYTGQDVQRIQEILAWLDKGVPVGQVKSLLGTATTDVSDVQTLPEWDTLKKLVVNVDVVALEAMLFELTKNYPIQVLNTKLLEPLTRWFDKQASDAGILCAHIWRSALNNVLVHCFHRNKKAKGKKRCWIVNIACEPNYRFYLKALLLQSEGYAVTSLSGIGTGITILSQCLKEKGIHCLVIYSDQAFTPVQKRELLAMMESTEIDIEVSGECTRIHPEFTMTTKDTAQHQPPQDNQEVSG</sequence>
<evidence type="ECO:0000256" key="2">
    <source>
        <dbReference type="ARBA" id="ARBA00023125"/>
    </source>
</evidence>
<dbReference type="SMART" id="SM00422">
    <property type="entry name" value="HTH_MERR"/>
    <property type="match status" value="1"/>
</dbReference>
<dbReference type="CDD" id="cd01104">
    <property type="entry name" value="HTH_MlrA-CarA"/>
    <property type="match status" value="1"/>
</dbReference>
<keyword evidence="1" id="KW-0805">Transcription regulation</keyword>
<evidence type="ECO:0000259" key="4">
    <source>
        <dbReference type="PROSITE" id="PS50937"/>
    </source>
</evidence>
<dbReference type="GO" id="GO:0003700">
    <property type="term" value="F:DNA-binding transcription factor activity"/>
    <property type="evidence" value="ECO:0007669"/>
    <property type="project" value="InterPro"/>
</dbReference>
<dbReference type="InterPro" id="IPR000551">
    <property type="entry name" value="MerR-type_HTH_dom"/>
</dbReference>
<dbReference type="AlphaFoldDB" id="A0A377J8G2"/>
<feature type="domain" description="HTH merR-type" evidence="4">
    <location>
        <begin position="7"/>
        <end position="76"/>
    </location>
</feature>
<dbReference type="Gene3D" id="1.10.1660.10">
    <property type="match status" value="1"/>
</dbReference>
<dbReference type="PANTHER" id="PTHR30204:SF67">
    <property type="entry name" value="HTH-TYPE TRANSCRIPTIONAL REGULATOR MLRA-RELATED"/>
    <property type="match status" value="1"/>
</dbReference>
<dbReference type="InterPro" id="IPR047057">
    <property type="entry name" value="MerR_fam"/>
</dbReference>
<protein>
    <submittedName>
        <fullName evidence="5">HTH-type transcriptional repressor YcgE</fullName>
    </submittedName>
</protein>
<dbReference type="PANTHER" id="PTHR30204">
    <property type="entry name" value="REDOX-CYCLING DRUG-SENSING TRANSCRIPTIONAL ACTIVATOR SOXR"/>
    <property type="match status" value="1"/>
</dbReference>
<organism evidence="5 6">
    <name type="scientific">Grimontia hollisae</name>
    <name type="common">Vibrio hollisae</name>
    <dbReference type="NCBI Taxonomy" id="673"/>
    <lineage>
        <taxon>Bacteria</taxon>
        <taxon>Pseudomonadati</taxon>
        <taxon>Pseudomonadota</taxon>
        <taxon>Gammaproteobacteria</taxon>
        <taxon>Vibrionales</taxon>
        <taxon>Vibrionaceae</taxon>
        <taxon>Grimontia</taxon>
    </lineage>
</organism>
<proteinExistence type="predicted"/>
<dbReference type="EMBL" id="UGHD01000003">
    <property type="protein sequence ID" value="STO98740.1"/>
    <property type="molecule type" value="Genomic_DNA"/>
</dbReference>
<gene>
    <name evidence="5" type="primary">ycgE</name>
    <name evidence="5" type="ORF">NCTC11645_03728</name>
</gene>
<evidence type="ECO:0000313" key="5">
    <source>
        <dbReference type="EMBL" id="STO98740.1"/>
    </source>
</evidence>
<dbReference type="RefSeq" id="WP_115660376.1">
    <property type="nucleotide sequence ID" value="NZ_UGHD01000003.1"/>
</dbReference>
<dbReference type="Proteomes" id="UP000254512">
    <property type="component" value="Unassembled WGS sequence"/>
</dbReference>
<name>A0A377J8G2_GRIHO</name>
<dbReference type="SUPFAM" id="SSF46955">
    <property type="entry name" value="Putative DNA-binding domain"/>
    <property type="match status" value="1"/>
</dbReference>
<evidence type="ECO:0000256" key="3">
    <source>
        <dbReference type="ARBA" id="ARBA00023163"/>
    </source>
</evidence>
<dbReference type="PROSITE" id="PS50937">
    <property type="entry name" value="HTH_MERR_2"/>
    <property type="match status" value="1"/>
</dbReference>
<keyword evidence="3" id="KW-0804">Transcription</keyword>
<reference evidence="5 6" key="1">
    <citation type="submission" date="2018-06" db="EMBL/GenBank/DDBJ databases">
        <authorList>
            <consortium name="Pathogen Informatics"/>
            <person name="Doyle S."/>
        </authorList>
    </citation>
    <scope>NUCLEOTIDE SEQUENCE [LARGE SCALE GENOMIC DNA]</scope>
    <source>
        <strain evidence="5 6">NCTC11645</strain>
    </source>
</reference>
<dbReference type="PROSITE" id="PS00552">
    <property type="entry name" value="HTH_MERR_1"/>
    <property type="match status" value="1"/>
</dbReference>
<evidence type="ECO:0000256" key="1">
    <source>
        <dbReference type="ARBA" id="ARBA00023015"/>
    </source>
</evidence>
<accession>A0A377J8G2</accession>
<dbReference type="InterPro" id="IPR009061">
    <property type="entry name" value="DNA-bd_dom_put_sf"/>
</dbReference>
<dbReference type="GO" id="GO:0003677">
    <property type="term" value="F:DNA binding"/>
    <property type="evidence" value="ECO:0007669"/>
    <property type="project" value="UniProtKB-KW"/>
</dbReference>
<keyword evidence="2" id="KW-0238">DNA-binding</keyword>